<dbReference type="InterPro" id="IPR000160">
    <property type="entry name" value="GGDEF_dom"/>
</dbReference>
<dbReference type="InterPro" id="IPR001633">
    <property type="entry name" value="EAL_dom"/>
</dbReference>
<keyword evidence="1" id="KW-0812">Transmembrane</keyword>
<dbReference type="Gene3D" id="3.30.70.270">
    <property type="match status" value="1"/>
</dbReference>
<dbReference type="PROSITE" id="PS50887">
    <property type="entry name" value="GGDEF"/>
    <property type="match status" value="1"/>
</dbReference>
<dbReference type="PANTHER" id="PTHR44757:SF2">
    <property type="entry name" value="BIOFILM ARCHITECTURE MAINTENANCE PROTEIN MBAA"/>
    <property type="match status" value="1"/>
</dbReference>
<comment type="caution">
    <text evidence="4">The sequence shown here is derived from an EMBL/GenBank/DDBJ whole genome shotgun (WGS) entry which is preliminary data.</text>
</comment>
<evidence type="ECO:0000259" key="3">
    <source>
        <dbReference type="PROSITE" id="PS50887"/>
    </source>
</evidence>
<proteinExistence type="predicted"/>
<keyword evidence="1" id="KW-0472">Membrane</keyword>
<evidence type="ECO:0000313" key="5">
    <source>
        <dbReference type="Proteomes" id="UP000295357"/>
    </source>
</evidence>
<dbReference type="PROSITE" id="PS50883">
    <property type="entry name" value="EAL"/>
    <property type="match status" value="1"/>
</dbReference>
<dbReference type="InterPro" id="IPR052155">
    <property type="entry name" value="Biofilm_reg_signaling"/>
</dbReference>
<dbReference type="Pfam" id="PF00563">
    <property type="entry name" value="EAL"/>
    <property type="match status" value="1"/>
</dbReference>
<keyword evidence="1" id="KW-1133">Transmembrane helix</keyword>
<dbReference type="InterPro" id="IPR043128">
    <property type="entry name" value="Rev_trsase/Diguanyl_cyclase"/>
</dbReference>
<dbReference type="EMBL" id="SNXE01000001">
    <property type="protein sequence ID" value="TDP12575.1"/>
    <property type="molecule type" value="Genomic_DNA"/>
</dbReference>
<dbReference type="GO" id="GO:0003824">
    <property type="term" value="F:catalytic activity"/>
    <property type="evidence" value="ECO:0007669"/>
    <property type="project" value="UniProtKB-ARBA"/>
</dbReference>
<organism evidence="4 5">
    <name type="scientific">Roseateles asaccharophilus</name>
    <dbReference type="NCBI Taxonomy" id="582607"/>
    <lineage>
        <taxon>Bacteria</taxon>
        <taxon>Pseudomonadati</taxon>
        <taxon>Pseudomonadota</taxon>
        <taxon>Betaproteobacteria</taxon>
        <taxon>Burkholderiales</taxon>
        <taxon>Sphaerotilaceae</taxon>
        <taxon>Roseateles</taxon>
    </lineage>
</organism>
<dbReference type="SMART" id="SM00052">
    <property type="entry name" value="EAL"/>
    <property type="match status" value="1"/>
</dbReference>
<dbReference type="InterPro" id="IPR029787">
    <property type="entry name" value="Nucleotide_cyclase"/>
</dbReference>
<dbReference type="FunFam" id="3.30.70.270:FF:000001">
    <property type="entry name" value="Diguanylate cyclase domain protein"/>
    <property type="match status" value="1"/>
</dbReference>
<accession>A0A4R6NC65</accession>
<feature type="transmembrane region" description="Helical" evidence="1">
    <location>
        <begin position="20"/>
        <end position="40"/>
    </location>
</feature>
<dbReference type="Pfam" id="PF00990">
    <property type="entry name" value="GGDEF"/>
    <property type="match status" value="1"/>
</dbReference>
<name>A0A4R6NC65_9BURK</name>
<dbReference type="NCBIfam" id="TIGR00254">
    <property type="entry name" value="GGDEF"/>
    <property type="match status" value="1"/>
</dbReference>
<reference evidence="4 5" key="1">
    <citation type="submission" date="2019-03" db="EMBL/GenBank/DDBJ databases">
        <title>Genomic Encyclopedia of Type Strains, Phase IV (KMG-IV): sequencing the most valuable type-strain genomes for metagenomic binning, comparative biology and taxonomic classification.</title>
        <authorList>
            <person name="Goeker M."/>
        </authorList>
    </citation>
    <scope>NUCLEOTIDE SEQUENCE [LARGE SCALE GENOMIC DNA]</scope>
    <source>
        <strain evidence="4 5">DSM 25082</strain>
    </source>
</reference>
<dbReference type="InterPro" id="IPR033417">
    <property type="entry name" value="CHASE8"/>
</dbReference>
<feature type="domain" description="EAL" evidence="2">
    <location>
        <begin position="362"/>
        <end position="615"/>
    </location>
</feature>
<dbReference type="SUPFAM" id="SSF141868">
    <property type="entry name" value="EAL domain-like"/>
    <property type="match status" value="1"/>
</dbReference>
<dbReference type="InterPro" id="IPR035919">
    <property type="entry name" value="EAL_sf"/>
</dbReference>
<evidence type="ECO:0000313" key="4">
    <source>
        <dbReference type="EMBL" id="TDP12575.1"/>
    </source>
</evidence>
<keyword evidence="5" id="KW-1185">Reference proteome</keyword>
<feature type="transmembrane region" description="Helical" evidence="1">
    <location>
        <begin position="149"/>
        <end position="170"/>
    </location>
</feature>
<dbReference type="SUPFAM" id="SSF55073">
    <property type="entry name" value="Nucleotide cyclase"/>
    <property type="match status" value="1"/>
</dbReference>
<gene>
    <name evidence="4" type="ORF">DFR39_10147</name>
</gene>
<dbReference type="Proteomes" id="UP000295357">
    <property type="component" value="Unassembled WGS sequence"/>
</dbReference>
<protein>
    <submittedName>
        <fullName evidence="4">Diguanylate cyclase (GGDEF)-like protein</fullName>
    </submittedName>
</protein>
<dbReference type="CDD" id="cd01949">
    <property type="entry name" value="GGDEF"/>
    <property type="match status" value="1"/>
</dbReference>
<dbReference type="Gene3D" id="3.20.20.450">
    <property type="entry name" value="EAL domain"/>
    <property type="match status" value="1"/>
</dbReference>
<dbReference type="SMART" id="SM00267">
    <property type="entry name" value="GGDEF"/>
    <property type="match status" value="1"/>
</dbReference>
<evidence type="ECO:0000256" key="1">
    <source>
        <dbReference type="SAM" id="Phobius"/>
    </source>
</evidence>
<dbReference type="PANTHER" id="PTHR44757">
    <property type="entry name" value="DIGUANYLATE CYCLASE DGCP"/>
    <property type="match status" value="1"/>
</dbReference>
<dbReference type="RefSeq" id="WP_133601529.1">
    <property type="nucleotide sequence ID" value="NZ_JAUFPJ010000005.1"/>
</dbReference>
<dbReference type="OrthoDB" id="9813903at2"/>
<dbReference type="AlphaFoldDB" id="A0A4R6NC65"/>
<feature type="domain" description="GGDEF" evidence="3">
    <location>
        <begin position="219"/>
        <end position="353"/>
    </location>
</feature>
<dbReference type="Pfam" id="PF17152">
    <property type="entry name" value="CHASE8"/>
    <property type="match status" value="1"/>
</dbReference>
<evidence type="ECO:0000259" key="2">
    <source>
        <dbReference type="PROSITE" id="PS50883"/>
    </source>
</evidence>
<dbReference type="CDD" id="cd01948">
    <property type="entry name" value="EAL"/>
    <property type="match status" value="1"/>
</dbReference>
<sequence length="635" mass="70095">MAAPRKPSWLQQVLMEQREALLALAALILFSILLALAQYVQLDRRFSQDLQTNARIVADTAAAAVLFDNAEDAREILAALRSSEDIQQALLLDKARLVLAAYTRSRDEGVGLFFQWAGVDRVRVPVVAGGEEVGELLLHASRVRLWQDLARFVGTSLALLVSALGLAWLASRELRARMRDAARRMQYLALHDALTDLPNRESLRLALEDAAELARDRGQPSALLFIDLDNFKQINDDHGHAAGDQVLRAVAQRLRELLRPGDLAARLAGDEFALLLRSPVDVALATRTAARLVQCLAQPVEDVLGESLRVRVSVGVALLPLHASGAEEAMQLADSAMYQAKRQGKDGYQLFTQELGESLRARHRLELDLSEALRHGDLQLAYQPLFDVQGRIQAFEGLARWRHAQRGAVSPAEFVPVAEAGGLIDEMGLCLLQTLARDRQHWLSQGQVCPPVALNLSSRQCRRPQQRERFLATLEILGLGPEAVEFELTEGALFEDLGSEESMVSLLQKRGYVLAIDDFGTGYSSLSYLRRLRCRKLKIDRVFVNEVARHRDAQTLVGAIAGVAHAMHMQVVAEGVENEADHDCLAALGCDLLQGFGLSRPLTPQQALALLRLQQAGERARVQAQQAWYETPPPA</sequence>